<evidence type="ECO:0000313" key="4">
    <source>
        <dbReference type="EMBL" id="GAP31007.1"/>
    </source>
</evidence>
<dbReference type="EMBL" id="BBYQ01000100">
    <property type="protein sequence ID" value="GAP31007.1"/>
    <property type="molecule type" value="Genomic_DNA"/>
</dbReference>
<dbReference type="InterPro" id="IPR001279">
    <property type="entry name" value="Metallo-B-lactamas"/>
</dbReference>
<dbReference type="PANTHER" id="PTHR46018:SF2">
    <property type="entry name" value="ZINC PHOSPHODIESTERASE ELAC PROTEIN 1"/>
    <property type="match status" value="1"/>
</dbReference>
<evidence type="ECO:0000313" key="6">
    <source>
        <dbReference type="Proteomes" id="UP000180166"/>
    </source>
</evidence>
<dbReference type="PANTHER" id="PTHR46018">
    <property type="entry name" value="ZINC PHOSPHODIESTERASE ELAC PROTEIN 1"/>
    <property type="match status" value="1"/>
</dbReference>
<evidence type="ECO:0000259" key="2">
    <source>
        <dbReference type="Pfam" id="PF12706"/>
    </source>
</evidence>
<reference evidence="5" key="1">
    <citation type="submission" date="2015-07" db="EMBL/GenBank/DDBJ databases">
        <title>Nocardia seriolae U-1 whole genome shotgun sequence.</title>
        <authorList>
            <person name="Imajoh M."/>
            <person name="Fukumoto Y."/>
            <person name="Sukeda M."/>
            <person name="Yamane J."/>
            <person name="Yamasaki K."/>
            <person name="Shimizu M."/>
            <person name="Ohnishi K."/>
            <person name="Oshima S."/>
        </authorList>
    </citation>
    <scope>NUCLEOTIDE SEQUENCE [LARGE SCALE GENOMIC DNA]</scope>
    <source>
        <strain evidence="5">U-1</strain>
    </source>
</reference>
<dbReference type="AlphaFoldDB" id="A0ABC8ANS2"/>
<dbReference type="Pfam" id="PF12706">
    <property type="entry name" value="Lactamase_B_2"/>
    <property type="match status" value="1"/>
</dbReference>
<sequence>MDTRLCDGVYDLARGVDMLVIESTFVDADEQLAVEYGHLTAGQAARVAAEAGVRTLVLTHYSQRYRSLEQHSADARAHFDGEIVIAEDLMRIPVPPRR</sequence>
<gene>
    <name evidence="3" type="ORF">NS506_01737</name>
    <name evidence="4" type="ORF">NSK11_contig00100-0036</name>
</gene>
<keyword evidence="3" id="KW-0378">Hydrolase</keyword>
<reference evidence="4 5" key="2">
    <citation type="journal article" date="2016" name="Genome Announc.">
        <title>Draft Genome Sequence of Erythromycin- and Oxytetracycline-Sensitive Nocardia seriolae Strain U-1 (NBRC 110359).</title>
        <authorList>
            <person name="Imajoh M."/>
            <person name="Sukeda M."/>
            <person name="Shimizu M."/>
            <person name="Yamane J."/>
            <person name="Ohnishi K."/>
            <person name="Oshima S."/>
        </authorList>
    </citation>
    <scope>NUCLEOTIDE SEQUENCE [LARGE SCALE GENOMIC DNA]</scope>
    <source>
        <strain evidence="4 5">U-1</strain>
    </source>
</reference>
<dbReference type="Proteomes" id="UP000037179">
    <property type="component" value="Unassembled WGS sequence"/>
</dbReference>
<dbReference type="EC" id="3.1.26.11" evidence="3"/>
<dbReference type="SUPFAM" id="SSF56281">
    <property type="entry name" value="Metallo-hydrolase/oxidoreductase"/>
    <property type="match status" value="1"/>
</dbReference>
<proteinExistence type="predicted"/>
<feature type="domain" description="Metallo-beta-lactamase" evidence="2">
    <location>
        <begin position="11"/>
        <end position="61"/>
    </location>
</feature>
<keyword evidence="1" id="KW-0255">Endonuclease</keyword>
<evidence type="ECO:0000313" key="5">
    <source>
        <dbReference type="Proteomes" id="UP000037179"/>
    </source>
</evidence>
<organism evidence="3 6">
    <name type="scientific">Nocardia seriolae</name>
    <dbReference type="NCBI Taxonomy" id="37332"/>
    <lineage>
        <taxon>Bacteria</taxon>
        <taxon>Bacillati</taxon>
        <taxon>Actinomycetota</taxon>
        <taxon>Actinomycetes</taxon>
        <taxon>Mycobacteriales</taxon>
        <taxon>Nocardiaceae</taxon>
        <taxon>Nocardia</taxon>
    </lineage>
</organism>
<dbReference type="Gene3D" id="3.60.15.10">
    <property type="entry name" value="Ribonuclease Z/Hydroxyacylglutathione hydrolase-like"/>
    <property type="match status" value="1"/>
</dbReference>
<keyword evidence="1" id="KW-0540">Nuclease</keyword>
<dbReference type="InterPro" id="IPR036866">
    <property type="entry name" value="RibonucZ/Hydroxyglut_hydro"/>
</dbReference>
<dbReference type="Proteomes" id="UP000180166">
    <property type="component" value="Chromosome"/>
</dbReference>
<protein>
    <submittedName>
        <fullName evidence="3">Ribonuclease Z</fullName>
        <ecNumber evidence="3">3.1.26.11</ecNumber>
    </submittedName>
</protein>
<accession>A0ABC8ANS2</accession>
<keyword evidence="5" id="KW-1185">Reference proteome</keyword>
<evidence type="ECO:0000313" key="3">
    <source>
        <dbReference type="EMBL" id="APA95805.1"/>
    </source>
</evidence>
<dbReference type="KEGG" id="nsr:NS506_01737"/>
<dbReference type="EMBL" id="CP017839">
    <property type="protein sequence ID" value="APA95805.1"/>
    <property type="molecule type" value="Genomic_DNA"/>
</dbReference>
<dbReference type="GO" id="GO:0042781">
    <property type="term" value="F:3'-tRNA processing endoribonuclease activity"/>
    <property type="evidence" value="ECO:0007669"/>
    <property type="project" value="UniProtKB-EC"/>
</dbReference>
<evidence type="ECO:0000256" key="1">
    <source>
        <dbReference type="ARBA" id="ARBA00022759"/>
    </source>
</evidence>
<reference evidence="3 6" key="3">
    <citation type="submission" date="2016-10" db="EMBL/GenBank/DDBJ databases">
        <title>Genome sequence of Nocardia seriolae strain EM150506, isolated from Anguila japonica.</title>
        <authorList>
            <person name="Han H.-J."/>
        </authorList>
    </citation>
    <scope>NUCLEOTIDE SEQUENCE [LARGE SCALE GENOMIC DNA]</scope>
    <source>
        <strain evidence="3 6">EM150506</strain>
    </source>
</reference>
<name>A0ABC8ANS2_9NOCA</name>